<gene>
    <name evidence="2" type="ORF">Fcan01_18849</name>
</gene>
<reference evidence="2 3" key="1">
    <citation type="submission" date="2015-12" db="EMBL/GenBank/DDBJ databases">
        <title>The genome of Folsomia candida.</title>
        <authorList>
            <person name="Faddeeva A."/>
            <person name="Derks M.F."/>
            <person name="Anvar Y."/>
            <person name="Smit S."/>
            <person name="Van Straalen N."/>
            <person name="Roelofs D."/>
        </authorList>
    </citation>
    <scope>NUCLEOTIDE SEQUENCE [LARGE SCALE GENOMIC DNA]</scope>
    <source>
        <strain evidence="2 3">VU population</strain>
        <tissue evidence="2">Whole body</tissue>
    </source>
</reference>
<evidence type="ECO:0000313" key="3">
    <source>
        <dbReference type="Proteomes" id="UP000198287"/>
    </source>
</evidence>
<dbReference type="GO" id="GO:0005886">
    <property type="term" value="C:plasma membrane"/>
    <property type="evidence" value="ECO:0007669"/>
    <property type="project" value="TreeGrafter"/>
</dbReference>
<feature type="compositionally biased region" description="Low complexity" evidence="1">
    <location>
        <begin position="486"/>
        <end position="510"/>
    </location>
</feature>
<feature type="compositionally biased region" description="Polar residues" evidence="1">
    <location>
        <begin position="547"/>
        <end position="567"/>
    </location>
</feature>
<dbReference type="InterPro" id="IPR023263">
    <property type="entry name" value="Arc"/>
</dbReference>
<comment type="caution">
    <text evidence="2">The sequence shown here is derived from an EMBL/GenBank/DDBJ whole genome shotgun (WGS) entry which is preliminary data.</text>
</comment>
<proteinExistence type="predicted"/>
<keyword evidence="3" id="KW-1185">Reference proteome</keyword>
<dbReference type="Proteomes" id="UP000198287">
    <property type="component" value="Unassembled WGS sequence"/>
</dbReference>
<protein>
    <submittedName>
        <fullName evidence="2">Activity-regulated cytoskeleton-associated protein</fullName>
    </submittedName>
</protein>
<dbReference type="GO" id="GO:0003729">
    <property type="term" value="F:mRNA binding"/>
    <property type="evidence" value="ECO:0007669"/>
    <property type="project" value="InterPro"/>
</dbReference>
<dbReference type="AlphaFoldDB" id="A0A226DQG0"/>
<dbReference type="EMBL" id="LNIX01000015">
    <property type="protein sequence ID" value="OXA46446.1"/>
    <property type="molecule type" value="Genomic_DNA"/>
</dbReference>
<dbReference type="PANTHER" id="PTHR15962:SF0">
    <property type="entry name" value="ACTIVITY-REGULATED CYTOSKELETON-ASSOCIATED PROTEIN"/>
    <property type="match status" value="1"/>
</dbReference>
<evidence type="ECO:0000256" key="1">
    <source>
        <dbReference type="SAM" id="MobiDB-lite"/>
    </source>
</evidence>
<organism evidence="2 3">
    <name type="scientific">Folsomia candida</name>
    <name type="common">Springtail</name>
    <dbReference type="NCBI Taxonomy" id="158441"/>
    <lineage>
        <taxon>Eukaryota</taxon>
        <taxon>Metazoa</taxon>
        <taxon>Ecdysozoa</taxon>
        <taxon>Arthropoda</taxon>
        <taxon>Hexapoda</taxon>
        <taxon>Collembola</taxon>
        <taxon>Entomobryomorpha</taxon>
        <taxon>Isotomoidea</taxon>
        <taxon>Isotomidae</taxon>
        <taxon>Proisotominae</taxon>
        <taxon>Folsomia</taxon>
    </lineage>
</organism>
<dbReference type="GO" id="GO:1900271">
    <property type="term" value="P:regulation of long-term synaptic potentiation"/>
    <property type="evidence" value="ECO:0007669"/>
    <property type="project" value="TreeGrafter"/>
</dbReference>
<dbReference type="PANTHER" id="PTHR15962">
    <property type="entry name" value="ACTIVITY-REGULATED CYTOSKELETON-ASSOCIATED PROTEIN"/>
    <property type="match status" value="1"/>
</dbReference>
<feature type="region of interest" description="Disordered" evidence="1">
    <location>
        <begin position="478"/>
        <end position="567"/>
    </location>
</feature>
<dbReference type="GO" id="GO:0015629">
    <property type="term" value="C:actin cytoskeleton"/>
    <property type="evidence" value="ECO:0007669"/>
    <property type="project" value="TreeGrafter"/>
</dbReference>
<evidence type="ECO:0000313" key="2">
    <source>
        <dbReference type="EMBL" id="OXA46446.1"/>
    </source>
</evidence>
<dbReference type="GO" id="GO:0048168">
    <property type="term" value="P:regulation of neuronal synaptic plasticity"/>
    <property type="evidence" value="ECO:0007669"/>
    <property type="project" value="TreeGrafter"/>
</dbReference>
<dbReference type="GO" id="GO:0005737">
    <property type="term" value="C:cytoplasm"/>
    <property type="evidence" value="ECO:0007669"/>
    <property type="project" value="TreeGrafter"/>
</dbReference>
<sequence length="567" mass="64315">MERFYGVQNMSYNVHSLIHLADDGINYGNLDNLSAFPFENYLQGLKRMVRGKTLELEQTVSVLILVGVALLSRRTPPHFTLPSSAASQLLSSPVFDGEGRHHGGFFSLHDGVLHHHHAHSTVQRDYDATPLYLHHAVDPWTSGTQGLLFCGFFSRPYFCCYLEDPERLRDTIHPIVRDFVDEHLRPLPQYVQSQMERFSPQADLDTAVEYWSTTFDRMESTLLSQIRELKAELEKVKASHLASSSSSSATKVPVIPPPMHTLPPPPPTFVQPPHMSHDAPGKGLDETFSSDTTIPYEPETSAHGNTVVFHSGGNLPVPKFVPHLDSPENFMRELELYMKRKRVMYEDWVLMLPTIFNQDKHQSLWWQSTKLSVSSWSDFKHEFFRMYGSTVNKHQALERLLNRRQRHSEPFSTFAFEMNMSYRKIFELSPDADVIPILQFTAERALPHLKSHLLSCRSSNLVEMVNFGKLFESERAQSYSSNKVTTSHSASPSSSSPKPHSSKPSTSSNSDNNGKSFDSKRVRRVCSQCPGKNNHDDAHCFKLHPPQKQQGKVAQVVNSASGNEEEK</sequence>
<name>A0A226DQG0_FOLCA</name>
<dbReference type="GO" id="GO:0007010">
    <property type="term" value="P:cytoskeleton organization"/>
    <property type="evidence" value="ECO:0007669"/>
    <property type="project" value="TreeGrafter"/>
</dbReference>
<accession>A0A226DQG0</accession>